<dbReference type="Pfam" id="PF05728">
    <property type="entry name" value="UPF0227"/>
    <property type="match status" value="1"/>
</dbReference>
<reference evidence="1 2" key="2">
    <citation type="submission" date="2021-08" db="EMBL/GenBank/DDBJ databases">
        <title>Rheinheimera aquimaris sp. nov., isolated from seawater of the East Sea in Korea.</title>
        <authorList>
            <person name="Kim K.H."/>
            <person name="Wenting R."/>
            <person name="Kim K.R."/>
            <person name="Jeon C.O."/>
        </authorList>
    </citation>
    <scope>NUCLEOTIDE SEQUENCE [LARGE SCALE GENOMIC DNA]</scope>
    <source>
        <strain evidence="1 2">MA-13</strain>
    </source>
</reference>
<dbReference type="InterPro" id="IPR008886">
    <property type="entry name" value="UPF0227/Esterase_YqiA"/>
</dbReference>
<proteinExistence type="predicted"/>
<dbReference type="PANTHER" id="PTHR35602:SF3">
    <property type="entry name" value="ESTERASE YQIA"/>
    <property type="match status" value="1"/>
</dbReference>
<evidence type="ECO:0000313" key="1">
    <source>
        <dbReference type="EMBL" id="MBZ9610827.1"/>
    </source>
</evidence>
<organism evidence="1 2">
    <name type="scientific">Rheinheimera maricola</name>
    <dbReference type="NCBI Taxonomy" id="2793282"/>
    <lineage>
        <taxon>Bacteria</taxon>
        <taxon>Pseudomonadati</taxon>
        <taxon>Pseudomonadota</taxon>
        <taxon>Gammaproteobacteria</taxon>
        <taxon>Chromatiales</taxon>
        <taxon>Chromatiaceae</taxon>
        <taxon>Rheinheimera</taxon>
    </lineage>
</organism>
<name>A0ABS7X7Q3_9GAMM</name>
<evidence type="ECO:0000313" key="2">
    <source>
        <dbReference type="Proteomes" id="UP000663814"/>
    </source>
</evidence>
<reference evidence="1 2" key="1">
    <citation type="submission" date="2020-12" db="EMBL/GenBank/DDBJ databases">
        <authorList>
            <person name="Ruan W."/>
            <person name="Khan S.A."/>
            <person name="Jeon C.O."/>
        </authorList>
    </citation>
    <scope>NUCLEOTIDE SEQUENCE [LARGE SCALE GENOMIC DNA]</scope>
    <source>
        <strain evidence="1 2">MA-13</strain>
    </source>
</reference>
<protein>
    <submittedName>
        <fullName evidence="1">Esterase</fullName>
    </submittedName>
</protein>
<gene>
    <name evidence="1" type="ORF">I4W93_004395</name>
</gene>
<dbReference type="InterPro" id="IPR029058">
    <property type="entry name" value="AB_hydrolase_fold"/>
</dbReference>
<sequence>MIIFIHGFGSDGFGSKAKLLRQYCAQQNIAFIAPSLSTIPDLAISTLEELIQQWQRYEEVKLVGSSLGGFYAMYLADKYNLPVVLINPSMAPGFTLQKRVGQAVNFHDFSSYEWNETHVQSLEKYQCSFSGQRCLLLVQTGDDVLDYKLAVDKLPDAQHVIEQGGNHGFEGFERYLDEVFEFILSH</sequence>
<dbReference type="SUPFAM" id="SSF53474">
    <property type="entry name" value="alpha/beta-Hydrolases"/>
    <property type="match status" value="1"/>
</dbReference>
<accession>A0ABS7X7Q3</accession>
<dbReference type="PANTHER" id="PTHR35602">
    <property type="entry name" value="ESTERASE YQIA-RELATED"/>
    <property type="match status" value="1"/>
</dbReference>
<keyword evidence="2" id="KW-1185">Reference proteome</keyword>
<dbReference type="RefSeq" id="WP_205310593.1">
    <property type="nucleotide sequence ID" value="NZ_JAERPS020000001.1"/>
</dbReference>
<dbReference type="Proteomes" id="UP000663814">
    <property type="component" value="Unassembled WGS sequence"/>
</dbReference>
<comment type="caution">
    <text evidence="1">The sequence shown here is derived from an EMBL/GenBank/DDBJ whole genome shotgun (WGS) entry which is preliminary data.</text>
</comment>
<dbReference type="EMBL" id="JAERPS020000001">
    <property type="protein sequence ID" value="MBZ9610827.1"/>
    <property type="molecule type" value="Genomic_DNA"/>
</dbReference>
<dbReference type="Gene3D" id="3.40.50.1820">
    <property type="entry name" value="alpha/beta hydrolase"/>
    <property type="match status" value="1"/>
</dbReference>